<evidence type="ECO:0000256" key="5">
    <source>
        <dbReference type="ARBA" id="ARBA00022989"/>
    </source>
</evidence>
<comment type="caution">
    <text evidence="10">The sequence shown here is derived from an EMBL/GenBank/DDBJ whole genome shotgun (WGS) entry which is preliminary data.</text>
</comment>
<dbReference type="PRINTS" id="PR01437">
    <property type="entry name" value="NUOXDRDTASE4"/>
</dbReference>
<dbReference type="Pfam" id="PF00361">
    <property type="entry name" value="Proton_antipo_M"/>
    <property type="match status" value="1"/>
</dbReference>
<feature type="transmembrane region" description="Helical" evidence="8">
    <location>
        <begin position="68"/>
        <end position="93"/>
    </location>
</feature>
<gene>
    <name evidence="10" type="ORF">JYU14_01215</name>
</gene>
<dbReference type="PANTHER" id="PTHR42703">
    <property type="entry name" value="NADH DEHYDROGENASE"/>
    <property type="match status" value="1"/>
</dbReference>
<evidence type="ECO:0000313" key="11">
    <source>
        <dbReference type="Proteomes" id="UP000722121"/>
    </source>
</evidence>
<feature type="transmembrane region" description="Helical" evidence="8">
    <location>
        <begin position="196"/>
        <end position="220"/>
    </location>
</feature>
<dbReference type="InterPro" id="IPR001750">
    <property type="entry name" value="ND/Mrp_TM"/>
</dbReference>
<feature type="domain" description="NADH:quinone oxidoreductase/Mrp antiporter transmembrane" evidence="9">
    <location>
        <begin position="120"/>
        <end position="410"/>
    </location>
</feature>
<feature type="transmembrane region" description="Helical" evidence="8">
    <location>
        <begin position="291"/>
        <end position="313"/>
    </location>
</feature>
<evidence type="ECO:0000256" key="2">
    <source>
        <dbReference type="ARBA" id="ARBA00005346"/>
    </source>
</evidence>
<name>A0ABS3APS5_9BACT</name>
<feature type="transmembrane region" description="Helical" evidence="8">
    <location>
        <begin position="6"/>
        <end position="23"/>
    </location>
</feature>
<keyword evidence="3" id="KW-1003">Cell membrane</keyword>
<evidence type="ECO:0000313" key="10">
    <source>
        <dbReference type="EMBL" id="MBN4066686.1"/>
    </source>
</evidence>
<reference evidence="10 11" key="1">
    <citation type="submission" date="2021-02" db="EMBL/GenBank/DDBJ databases">
        <title>Activity-based single-cell genomes from oceanic crustal fluid captures similar information to metagenomic and metatranscriptomic surveys with orders of magnitude less sampling.</title>
        <authorList>
            <person name="D'Angelo T.S."/>
            <person name="Orcutt B.N."/>
        </authorList>
    </citation>
    <scope>NUCLEOTIDE SEQUENCE [LARGE SCALE GENOMIC DNA]</scope>
    <source>
        <strain evidence="10">AH-315-G07</strain>
    </source>
</reference>
<dbReference type="Proteomes" id="UP000722121">
    <property type="component" value="Unassembled WGS sequence"/>
</dbReference>
<organism evidence="10 11">
    <name type="scientific">Simkania negevensis</name>
    <dbReference type="NCBI Taxonomy" id="83561"/>
    <lineage>
        <taxon>Bacteria</taxon>
        <taxon>Pseudomonadati</taxon>
        <taxon>Chlamydiota</taxon>
        <taxon>Chlamydiia</taxon>
        <taxon>Parachlamydiales</taxon>
        <taxon>Simkaniaceae</taxon>
        <taxon>Simkania</taxon>
    </lineage>
</organism>
<feature type="transmembrane region" description="Helical" evidence="8">
    <location>
        <begin position="394"/>
        <end position="415"/>
    </location>
</feature>
<feature type="transmembrane region" description="Helical" evidence="8">
    <location>
        <begin position="123"/>
        <end position="142"/>
    </location>
</feature>
<evidence type="ECO:0000256" key="1">
    <source>
        <dbReference type="ARBA" id="ARBA00004651"/>
    </source>
</evidence>
<comment type="similarity">
    <text evidence="2">Belongs to the CPA3 antiporters (TC 2.A.63) subunit D family.</text>
</comment>
<dbReference type="InterPro" id="IPR050586">
    <property type="entry name" value="CPA3_Na-H_Antiporter_D"/>
</dbReference>
<feature type="transmembrane region" description="Helical" evidence="8">
    <location>
        <begin position="436"/>
        <end position="459"/>
    </location>
</feature>
<evidence type="ECO:0000256" key="8">
    <source>
        <dbReference type="SAM" id="Phobius"/>
    </source>
</evidence>
<feature type="transmembrane region" description="Helical" evidence="8">
    <location>
        <begin position="154"/>
        <end position="176"/>
    </location>
</feature>
<sequence length="489" mass="52841">MSADTLLVLPFLMALFGSIVSFTSLGRAKWVRALLLILQIFSTFALLWKTLHDGVISTSIGDWLAPYGIVLIADPFAALLLATTSVVFFCCLWDFGTENTFSTPLLFLLQAGINLSFVTGDLFNLFVAFELMLIASYALIVIHGTKNKLDNLFSYLLVNVIASFLYLIAIALFYGYTGTLNLAALALFFQEHSGGVALLPVLGILLVMLIKSGVFPFYFWLPDAYPLLPARLAALFGGTLSKVGMYVIFRLWLTVYPHPESWLSNGLLVLAALTMFLGVMGAVSQSSVKAILCYHVLSQVGYILFAMTLSVSLAVTAGIFFIVHNMVVKSSLLLIGGIAKEHCGSGYLKKMGGLWQSNPLLGSLFLLQALALAGLPPFSGFWAKYLLFFEGVALKAYVTVAVGLVTSFLTLFSMIKIWGGAFQGKGKYPSASVKKSAYYGPIILTLITLSMGILAQYSVGLSQIAANTLLDRDAYIAAGLNVGSKGEKV</sequence>
<evidence type="ECO:0000256" key="7">
    <source>
        <dbReference type="RuleBase" id="RU000320"/>
    </source>
</evidence>
<feature type="transmembrane region" description="Helical" evidence="8">
    <location>
        <begin position="100"/>
        <end position="117"/>
    </location>
</feature>
<keyword evidence="5 8" id="KW-1133">Transmembrane helix</keyword>
<dbReference type="PANTHER" id="PTHR42703:SF1">
    <property type="entry name" value="NA(+)_H(+) ANTIPORTER SUBUNIT D1"/>
    <property type="match status" value="1"/>
</dbReference>
<evidence type="ECO:0000256" key="4">
    <source>
        <dbReference type="ARBA" id="ARBA00022692"/>
    </source>
</evidence>
<protein>
    <recommendedName>
        <fullName evidence="9">NADH:quinone oxidoreductase/Mrp antiporter transmembrane domain-containing protein</fullName>
    </recommendedName>
</protein>
<keyword evidence="11" id="KW-1185">Reference proteome</keyword>
<keyword evidence="6 8" id="KW-0472">Membrane</keyword>
<feature type="transmembrane region" description="Helical" evidence="8">
    <location>
        <begin position="232"/>
        <end position="253"/>
    </location>
</feature>
<proteinExistence type="inferred from homology"/>
<evidence type="ECO:0000256" key="3">
    <source>
        <dbReference type="ARBA" id="ARBA00022475"/>
    </source>
</evidence>
<dbReference type="InterPro" id="IPR003918">
    <property type="entry name" value="NADH_UbQ_OxRdtase"/>
</dbReference>
<comment type="subcellular location">
    <subcellularLocation>
        <location evidence="1">Cell membrane</location>
        <topology evidence="1">Multi-pass membrane protein</topology>
    </subcellularLocation>
    <subcellularLocation>
        <location evidence="7">Membrane</location>
        <topology evidence="7">Multi-pass membrane protein</topology>
    </subcellularLocation>
</comment>
<evidence type="ECO:0000259" key="9">
    <source>
        <dbReference type="Pfam" id="PF00361"/>
    </source>
</evidence>
<accession>A0ABS3APS5</accession>
<evidence type="ECO:0000256" key="6">
    <source>
        <dbReference type="ARBA" id="ARBA00023136"/>
    </source>
</evidence>
<keyword evidence="4 7" id="KW-0812">Transmembrane</keyword>
<feature type="transmembrane region" description="Helical" evidence="8">
    <location>
        <begin position="360"/>
        <end position="382"/>
    </location>
</feature>
<feature type="transmembrane region" description="Helical" evidence="8">
    <location>
        <begin position="265"/>
        <end position="284"/>
    </location>
</feature>
<dbReference type="EMBL" id="JAFITR010000016">
    <property type="protein sequence ID" value="MBN4066686.1"/>
    <property type="molecule type" value="Genomic_DNA"/>
</dbReference>
<feature type="transmembrane region" description="Helical" evidence="8">
    <location>
        <begin position="30"/>
        <end position="48"/>
    </location>
</feature>